<dbReference type="GO" id="GO:0005634">
    <property type="term" value="C:nucleus"/>
    <property type="evidence" value="ECO:0007669"/>
    <property type="project" value="UniProtKB-SubCell"/>
</dbReference>
<dbReference type="GO" id="GO:0000981">
    <property type="term" value="F:DNA-binding transcription factor activity, RNA polymerase II-specific"/>
    <property type="evidence" value="ECO:0007669"/>
    <property type="project" value="TreeGrafter"/>
</dbReference>
<protein>
    <recommendedName>
        <fullName evidence="8">HMG box domain-containing protein</fullName>
    </recommendedName>
</protein>
<proteinExistence type="predicted"/>
<dbReference type="Proteomes" id="UP000325945">
    <property type="component" value="Unassembled WGS sequence"/>
</dbReference>
<dbReference type="PANTHER" id="PTHR45803:SF5">
    <property type="entry name" value="SOX100B"/>
    <property type="match status" value="1"/>
</dbReference>
<evidence type="ECO:0000256" key="6">
    <source>
        <dbReference type="PROSITE-ProRule" id="PRU00267"/>
    </source>
</evidence>
<dbReference type="InterPro" id="IPR050917">
    <property type="entry name" value="SOX_TF"/>
</dbReference>
<keyword evidence="2" id="KW-0805">Transcription regulation</keyword>
<dbReference type="InterPro" id="IPR036910">
    <property type="entry name" value="HMG_box_dom_sf"/>
</dbReference>
<comment type="subcellular location">
    <subcellularLocation>
        <location evidence="1">Nucleus</location>
    </subcellularLocation>
</comment>
<organism evidence="9 10">
    <name type="scientific">Aspergillus sergii</name>
    <dbReference type="NCBI Taxonomy" id="1034303"/>
    <lineage>
        <taxon>Eukaryota</taxon>
        <taxon>Fungi</taxon>
        <taxon>Dikarya</taxon>
        <taxon>Ascomycota</taxon>
        <taxon>Pezizomycotina</taxon>
        <taxon>Eurotiomycetes</taxon>
        <taxon>Eurotiomycetidae</taxon>
        <taxon>Eurotiales</taxon>
        <taxon>Aspergillaceae</taxon>
        <taxon>Aspergillus</taxon>
        <taxon>Aspergillus subgen. Circumdati</taxon>
    </lineage>
</organism>
<gene>
    <name evidence="9" type="ORF">BDV39DRAFT_199318</name>
</gene>
<name>A0A5N6XMZ8_9EURO</name>
<feature type="domain" description="HMG box" evidence="8">
    <location>
        <begin position="79"/>
        <end position="147"/>
    </location>
</feature>
<dbReference type="EMBL" id="ML741763">
    <property type="protein sequence ID" value="KAE8332970.1"/>
    <property type="molecule type" value="Genomic_DNA"/>
</dbReference>
<evidence type="ECO:0000259" key="8">
    <source>
        <dbReference type="PROSITE" id="PS50118"/>
    </source>
</evidence>
<feature type="compositionally biased region" description="Basic and acidic residues" evidence="7">
    <location>
        <begin position="182"/>
        <end position="192"/>
    </location>
</feature>
<dbReference type="SUPFAM" id="SSF47095">
    <property type="entry name" value="HMG-box"/>
    <property type="match status" value="1"/>
</dbReference>
<feature type="region of interest" description="Disordered" evidence="7">
    <location>
        <begin position="1"/>
        <end position="26"/>
    </location>
</feature>
<dbReference type="InterPro" id="IPR009071">
    <property type="entry name" value="HMG_box_dom"/>
</dbReference>
<evidence type="ECO:0000256" key="1">
    <source>
        <dbReference type="ARBA" id="ARBA00004123"/>
    </source>
</evidence>
<feature type="compositionally biased region" description="Polar residues" evidence="7">
    <location>
        <begin position="1"/>
        <end position="10"/>
    </location>
</feature>
<evidence type="ECO:0000256" key="5">
    <source>
        <dbReference type="ARBA" id="ARBA00023242"/>
    </source>
</evidence>
<dbReference type="Gene3D" id="1.10.30.10">
    <property type="entry name" value="High mobility group box domain"/>
    <property type="match status" value="1"/>
</dbReference>
<keyword evidence="3 6" id="KW-0238">DNA-binding</keyword>
<evidence type="ECO:0000256" key="4">
    <source>
        <dbReference type="ARBA" id="ARBA00023163"/>
    </source>
</evidence>
<dbReference type="GO" id="GO:0000978">
    <property type="term" value="F:RNA polymerase II cis-regulatory region sequence-specific DNA binding"/>
    <property type="evidence" value="ECO:0007669"/>
    <property type="project" value="TreeGrafter"/>
</dbReference>
<dbReference type="PANTHER" id="PTHR45803">
    <property type="entry name" value="SOX100B"/>
    <property type="match status" value="1"/>
</dbReference>
<feature type="region of interest" description="Disordered" evidence="7">
    <location>
        <begin position="167"/>
        <end position="192"/>
    </location>
</feature>
<evidence type="ECO:0000313" key="10">
    <source>
        <dbReference type="Proteomes" id="UP000325945"/>
    </source>
</evidence>
<evidence type="ECO:0000256" key="2">
    <source>
        <dbReference type="ARBA" id="ARBA00023015"/>
    </source>
</evidence>
<dbReference type="Pfam" id="PF00505">
    <property type="entry name" value="HMG_box"/>
    <property type="match status" value="1"/>
</dbReference>
<keyword evidence="10" id="KW-1185">Reference proteome</keyword>
<evidence type="ECO:0000313" key="9">
    <source>
        <dbReference type="EMBL" id="KAE8332970.1"/>
    </source>
</evidence>
<dbReference type="AlphaFoldDB" id="A0A5N6XMZ8"/>
<feature type="compositionally biased region" description="Polar residues" evidence="7">
    <location>
        <begin position="167"/>
        <end position="179"/>
    </location>
</feature>
<reference evidence="10" key="1">
    <citation type="submission" date="2019-04" db="EMBL/GenBank/DDBJ databases">
        <title>Friends and foes A comparative genomics studyof 23 Aspergillus species from section Flavi.</title>
        <authorList>
            <consortium name="DOE Joint Genome Institute"/>
            <person name="Kjaerbolling I."/>
            <person name="Vesth T."/>
            <person name="Frisvad J.C."/>
            <person name="Nybo J.L."/>
            <person name="Theobald S."/>
            <person name="Kildgaard S."/>
            <person name="Isbrandt T."/>
            <person name="Kuo A."/>
            <person name="Sato A."/>
            <person name="Lyhne E.K."/>
            <person name="Kogle M.E."/>
            <person name="Wiebenga A."/>
            <person name="Kun R.S."/>
            <person name="Lubbers R.J."/>
            <person name="Makela M.R."/>
            <person name="Barry K."/>
            <person name="Chovatia M."/>
            <person name="Clum A."/>
            <person name="Daum C."/>
            <person name="Haridas S."/>
            <person name="He G."/>
            <person name="LaButti K."/>
            <person name="Lipzen A."/>
            <person name="Mondo S."/>
            <person name="Riley R."/>
            <person name="Salamov A."/>
            <person name="Simmons B.A."/>
            <person name="Magnuson J.K."/>
            <person name="Henrissat B."/>
            <person name="Mortensen U.H."/>
            <person name="Larsen T.O."/>
            <person name="Devries R.P."/>
            <person name="Grigoriev I.V."/>
            <person name="Machida M."/>
            <person name="Baker S.E."/>
            <person name="Andersen M.R."/>
        </authorList>
    </citation>
    <scope>NUCLEOTIDE SEQUENCE [LARGE SCALE GENOMIC DNA]</scope>
    <source>
        <strain evidence="10">CBS 130017</strain>
    </source>
</reference>
<keyword evidence="5 6" id="KW-0539">Nucleus</keyword>
<evidence type="ECO:0000256" key="3">
    <source>
        <dbReference type="ARBA" id="ARBA00023125"/>
    </source>
</evidence>
<keyword evidence="4" id="KW-0804">Transcription</keyword>
<feature type="DNA-binding region" description="HMG box" evidence="6">
    <location>
        <begin position="79"/>
        <end position="147"/>
    </location>
</feature>
<evidence type="ECO:0000256" key="7">
    <source>
        <dbReference type="SAM" id="MobiDB-lite"/>
    </source>
</evidence>
<dbReference type="PROSITE" id="PS50118">
    <property type="entry name" value="HMG_BOX_2"/>
    <property type="match status" value="1"/>
</dbReference>
<sequence>MDTQDSQVARATTLPLTLEKESSSKNKYRTRDRIKIRLTAPLSQLTKHLAHIPIKDMDNWVHRPMEVRRYEVAKRHGKVTKPMNSFFLYRQAYSERAKEWLAQNNQAILSIAFGQSWRMESQEIRSRFEQLASIDKKNCMEVDPMWSVQTVNIIGGQNKILGSTISPGSAKSQYSSIMRPSTLDRRSGKDSDYTDLSRTVFDSLAPKLLPPPMQVGCPRTCTCENDVDTACYECVNNEAAMLDGMQFGPPSLLETSVKSYSDLISSLCPGCTPGSSTGRGGDYQFLGSSEKPSYEVSEHLQSPVLFHGVPQQSQADTCYDPLGLPSMPPSTIHHPITASQLNMEPPLTEYLQPSEAYASASQGDMEQFDSWINYEAFDV</sequence>
<accession>A0A5N6XMZ8</accession>